<dbReference type="PANTHER" id="PTHR13847:SF287">
    <property type="entry name" value="FAD-DEPENDENT OXIDOREDUCTASE DOMAIN-CONTAINING PROTEIN 1"/>
    <property type="match status" value="1"/>
</dbReference>
<proteinExistence type="predicted"/>
<dbReference type="InterPro" id="IPR036188">
    <property type="entry name" value="FAD/NAD-bd_sf"/>
</dbReference>
<comment type="caution">
    <text evidence="3">The sequence shown here is derived from an EMBL/GenBank/DDBJ whole genome shotgun (WGS) entry which is preliminary data.</text>
</comment>
<dbReference type="GO" id="GO:0005737">
    <property type="term" value="C:cytoplasm"/>
    <property type="evidence" value="ECO:0007669"/>
    <property type="project" value="TreeGrafter"/>
</dbReference>
<reference evidence="3 4" key="1">
    <citation type="submission" date="2018-10" db="EMBL/GenBank/DDBJ databases">
        <title>Isolation of pseudouridimycin from Streptomyces albus DSM 40763.</title>
        <authorList>
            <person name="Rosenqvist P."/>
            <person name="Metsae-Ketelae M."/>
            <person name="Virta P."/>
        </authorList>
    </citation>
    <scope>NUCLEOTIDE SEQUENCE [LARGE SCALE GENOMIC DNA]</scope>
    <source>
        <strain evidence="3 4">DSM 40763</strain>
    </source>
</reference>
<dbReference type="GeneID" id="75185367"/>
<feature type="domain" description="FAD dependent oxidoreductase" evidence="2">
    <location>
        <begin position="7"/>
        <end position="320"/>
    </location>
</feature>
<dbReference type="GO" id="GO:0016491">
    <property type="term" value="F:oxidoreductase activity"/>
    <property type="evidence" value="ECO:0007669"/>
    <property type="project" value="UniProtKB-KW"/>
</dbReference>
<evidence type="ECO:0000256" key="1">
    <source>
        <dbReference type="ARBA" id="ARBA00023002"/>
    </source>
</evidence>
<keyword evidence="1" id="KW-0560">Oxidoreductase</keyword>
<gene>
    <name evidence="3" type="ORF">D8771_34000</name>
</gene>
<evidence type="ECO:0000313" key="3">
    <source>
        <dbReference type="EMBL" id="TGG74626.1"/>
    </source>
</evidence>
<dbReference type="Pfam" id="PF01266">
    <property type="entry name" value="DAO"/>
    <property type="match status" value="1"/>
</dbReference>
<dbReference type="Gene3D" id="3.50.50.60">
    <property type="entry name" value="FAD/NAD(P)-binding domain"/>
    <property type="match status" value="1"/>
</dbReference>
<dbReference type="EMBL" id="RCIY01000120">
    <property type="protein sequence ID" value="TGG74626.1"/>
    <property type="molecule type" value="Genomic_DNA"/>
</dbReference>
<dbReference type="SUPFAM" id="SSF51905">
    <property type="entry name" value="FAD/NAD(P)-binding domain"/>
    <property type="match status" value="1"/>
</dbReference>
<evidence type="ECO:0000259" key="2">
    <source>
        <dbReference type="Pfam" id="PF01266"/>
    </source>
</evidence>
<accession>A0A8H1L3I3</accession>
<dbReference type="Gene3D" id="3.30.9.10">
    <property type="entry name" value="D-Amino Acid Oxidase, subunit A, domain 2"/>
    <property type="match status" value="1"/>
</dbReference>
<dbReference type="Proteomes" id="UP000298111">
    <property type="component" value="Unassembled WGS sequence"/>
</dbReference>
<name>A0A8H1L3I3_9ACTN</name>
<sequence length="378" mass="41925">MSERHAVAVIGCGVFGAVAALRLAERGYRVTVFERNREPLSGASFNNQNRLHLGFHYPRDPATAEQCIRGYQKFRDEFAECVTADFPNGYFIAEEGSAVTAREYLDFCDSVGLRYRLVEPSRYSPPVTGVTLGLRTQEAVIDCRHLRDVLGRRLAGSSATMRFGTEVRAVETRGDTYTVETHEGAAGSFDSVVNCSFADINRLSRQLGHEAPDRQYEYTAVYVVDWDHPPVGVTVMDGPFTTLLPFGRSGRFLLYHVEHSVLDRVTQQVAPARWREPAAGGLLDRAAVERGFRRVLRDATRFVPALRTARLRDVLHGPRVVLANRNDTDARPSMVGSPGPGYLTVFSGKLDHSVWAADEVVRQVDPRAMSRAQPAGQA</sequence>
<evidence type="ECO:0000313" key="4">
    <source>
        <dbReference type="Proteomes" id="UP000298111"/>
    </source>
</evidence>
<organism evidence="3 4">
    <name type="scientific">Streptomyces albus</name>
    <dbReference type="NCBI Taxonomy" id="1888"/>
    <lineage>
        <taxon>Bacteria</taxon>
        <taxon>Bacillati</taxon>
        <taxon>Actinomycetota</taxon>
        <taxon>Actinomycetes</taxon>
        <taxon>Kitasatosporales</taxon>
        <taxon>Streptomycetaceae</taxon>
        <taxon>Streptomyces</taxon>
    </lineage>
</organism>
<dbReference type="AlphaFoldDB" id="A0A8H1L3I3"/>
<dbReference type="InterPro" id="IPR006076">
    <property type="entry name" value="FAD-dep_OxRdtase"/>
</dbReference>
<dbReference type="RefSeq" id="WP_016467290.1">
    <property type="nucleotide sequence ID" value="NZ_BNEJ01000017.1"/>
</dbReference>
<dbReference type="PANTHER" id="PTHR13847">
    <property type="entry name" value="SARCOSINE DEHYDROGENASE-RELATED"/>
    <property type="match status" value="1"/>
</dbReference>
<protein>
    <submittedName>
        <fullName evidence="3">FAD-binding oxidoreductase</fullName>
    </submittedName>
</protein>